<dbReference type="Proteomes" id="UP000076738">
    <property type="component" value="Unassembled WGS sequence"/>
</dbReference>
<name>A0A167N3U9_CALVF</name>
<dbReference type="AlphaFoldDB" id="A0A167N3U9"/>
<organism evidence="1 2">
    <name type="scientific">Calocera viscosa (strain TUFC12733)</name>
    <dbReference type="NCBI Taxonomy" id="1330018"/>
    <lineage>
        <taxon>Eukaryota</taxon>
        <taxon>Fungi</taxon>
        <taxon>Dikarya</taxon>
        <taxon>Basidiomycota</taxon>
        <taxon>Agaricomycotina</taxon>
        <taxon>Dacrymycetes</taxon>
        <taxon>Dacrymycetales</taxon>
        <taxon>Dacrymycetaceae</taxon>
        <taxon>Calocera</taxon>
    </lineage>
</organism>
<sequence length="204" mass="21590">MLCRGRVAPCWPVLHGHRGGSRSRSELGGCPKWSGGRGGIPYAVGVDRRIPCGPIGLERSPRSRTGGRWMLGKASGIARPPPGDLPLMARSAVGLISRAGAVRSRGGMMGPGYRASVGVSLQPCAPCRDRVTRSTRPSPVFGRAGEGQGRWRGARGMRCSEGEAVAGTGRIAQRSTRGFETLVYSVCVRTTYGWATTSVNRKGK</sequence>
<evidence type="ECO:0000313" key="1">
    <source>
        <dbReference type="EMBL" id="KZO97318.1"/>
    </source>
</evidence>
<protein>
    <submittedName>
        <fullName evidence="1">Uncharacterized protein</fullName>
    </submittedName>
</protein>
<gene>
    <name evidence="1" type="ORF">CALVIDRAFT_83574</name>
</gene>
<reference evidence="1 2" key="1">
    <citation type="journal article" date="2016" name="Mol. Biol. Evol.">
        <title>Comparative Genomics of Early-Diverging Mushroom-Forming Fungi Provides Insights into the Origins of Lignocellulose Decay Capabilities.</title>
        <authorList>
            <person name="Nagy L.G."/>
            <person name="Riley R."/>
            <person name="Tritt A."/>
            <person name="Adam C."/>
            <person name="Daum C."/>
            <person name="Floudas D."/>
            <person name="Sun H."/>
            <person name="Yadav J.S."/>
            <person name="Pangilinan J."/>
            <person name="Larsson K.H."/>
            <person name="Matsuura K."/>
            <person name="Barry K."/>
            <person name="Labutti K."/>
            <person name="Kuo R."/>
            <person name="Ohm R.A."/>
            <person name="Bhattacharya S.S."/>
            <person name="Shirouzu T."/>
            <person name="Yoshinaga Y."/>
            <person name="Martin F.M."/>
            <person name="Grigoriev I.V."/>
            <person name="Hibbett D.S."/>
        </authorList>
    </citation>
    <scope>NUCLEOTIDE SEQUENCE [LARGE SCALE GENOMIC DNA]</scope>
    <source>
        <strain evidence="1 2">TUFC12733</strain>
    </source>
</reference>
<evidence type="ECO:0000313" key="2">
    <source>
        <dbReference type="Proteomes" id="UP000076738"/>
    </source>
</evidence>
<dbReference type="EMBL" id="KV417280">
    <property type="protein sequence ID" value="KZO97318.1"/>
    <property type="molecule type" value="Genomic_DNA"/>
</dbReference>
<keyword evidence="2" id="KW-1185">Reference proteome</keyword>
<proteinExistence type="predicted"/>
<accession>A0A167N3U9</accession>